<accession>A0A1D1USZ7</accession>
<comment type="caution">
    <text evidence="1">The sequence shown here is derived from an EMBL/GenBank/DDBJ whole genome shotgun (WGS) entry which is preliminary data.</text>
</comment>
<dbReference type="AlphaFoldDB" id="A0A1D1USZ7"/>
<gene>
    <name evidence="1" type="primary">RvY_01864-1</name>
    <name evidence="1" type="synonym">RvY_01864.1</name>
    <name evidence="1" type="ORF">RvY_01864</name>
</gene>
<sequence length="80" mass="9462">MLPPIYNTQKQDWVDLLNIPAPQTPSPTLSDYDAARFKRDFAEVVHHWDTENRKEDQRDKKTDMLIEIKKEPLEIENISP</sequence>
<organism evidence="1 2">
    <name type="scientific">Ramazzottius varieornatus</name>
    <name type="common">Water bear</name>
    <name type="synonym">Tardigrade</name>
    <dbReference type="NCBI Taxonomy" id="947166"/>
    <lineage>
        <taxon>Eukaryota</taxon>
        <taxon>Metazoa</taxon>
        <taxon>Ecdysozoa</taxon>
        <taxon>Tardigrada</taxon>
        <taxon>Eutardigrada</taxon>
        <taxon>Parachela</taxon>
        <taxon>Hypsibioidea</taxon>
        <taxon>Ramazzottiidae</taxon>
        <taxon>Ramazzottius</taxon>
    </lineage>
</organism>
<evidence type="ECO:0000313" key="2">
    <source>
        <dbReference type="Proteomes" id="UP000186922"/>
    </source>
</evidence>
<reference evidence="1 2" key="1">
    <citation type="journal article" date="2016" name="Nat. Commun.">
        <title>Extremotolerant tardigrade genome and improved radiotolerance of human cultured cells by tardigrade-unique protein.</title>
        <authorList>
            <person name="Hashimoto T."/>
            <person name="Horikawa D.D."/>
            <person name="Saito Y."/>
            <person name="Kuwahara H."/>
            <person name="Kozuka-Hata H."/>
            <person name="Shin-I T."/>
            <person name="Minakuchi Y."/>
            <person name="Ohishi K."/>
            <person name="Motoyama A."/>
            <person name="Aizu T."/>
            <person name="Enomoto A."/>
            <person name="Kondo K."/>
            <person name="Tanaka S."/>
            <person name="Hara Y."/>
            <person name="Koshikawa S."/>
            <person name="Sagara H."/>
            <person name="Miura T."/>
            <person name="Yokobori S."/>
            <person name="Miyagawa K."/>
            <person name="Suzuki Y."/>
            <person name="Kubo T."/>
            <person name="Oyama M."/>
            <person name="Kohara Y."/>
            <person name="Fujiyama A."/>
            <person name="Arakawa K."/>
            <person name="Katayama T."/>
            <person name="Toyoda A."/>
            <person name="Kunieda T."/>
        </authorList>
    </citation>
    <scope>NUCLEOTIDE SEQUENCE [LARGE SCALE GENOMIC DNA]</scope>
    <source>
        <strain evidence="1 2">YOKOZUNA-1</strain>
    </source>
</reference>
<proteinExistence type="predicted"/>
<evidence type="ECO:0000313" key="1">
    <source>
        <dbReference type="EMBL" id="GAU89298.1"/>
    </source>
</evidence>
<keyword evidence="2" id="KW-1185">Reference proteome</keyword>
<protein>
    <submittedName>
        <fullName evidence="1">Uncharacterized protein</fullName>
    </submittedName>
</protein>
<name>A0A1D1USZ7_RAMVA</name>
<dbReference type="Proteomes" id="UP000186922">
    <property type="component" value="Unassembled WGS sequence"/>
</dbReference>
<dbReference type="EMBL" id="BDGG01000001">
    <property type="protein sequence ID" value="GAU89298.1"/>
    <property type="molecule type" value="Genomic_DNA"/>
</dbReference>